<name>A0A8J2RY89_9CRUS</name>
<evidence type="ECO:0000256" key="3">
    <source>
        <dbReference type="ARBA" id="ARBA00022525"/>
    </source>
</evidence>
<dbReference type="InterPro" id="IPR029230">
    <property type="entry name" value="Macin"/>
</dbReference>
<evidence type="ECO:0000256" key="4">
    <source>
        <dbReference type="ARBA" id="ARBA00023157"/>
    </source>
</evidence>
<dbReference type="GO" id="GO:0005576">
    <property type="term" value="C:extracellular region"/>
    <property type="evidence" value="ECO:0007669"/>
    <property type="project" value="UniProtKB-SubCell"/>
</dbReference>
<evidence type="ECO:0000256" key="1">
    <source>
        <dbReference type="ARBA" id="ARBA00004613"/>
    </source>
</evidence>
<dbReference type="Pfam" id="PF14865">
    <property type="entry name" value="Macin"/>
    <property type="match status" value="1"/>
</dbReference>
<reference evidence="5" key="1">
    <citation type="submission" date="2021-11" db="EMBL/GenBank/DDBJ databases">
        <authorList>
            <person name="Schell T."/>
        </authorList>
    </citation>
    <scope>NUCLEOTIDE SEQUENCE</scope>
    <source>
        <strain evidence="5">M5</strain>
    </source>
</reference>
<accession>A0A8J2RY89</accession>
<evidence type="ECO:0000313" key="5">
    <source>
        <dbReference type="EMBL" id="CAH0109008.1"/>
    </source>
</evidence>
<dbReference type="OrthoDB" id="9988549at2759"/>
<dbReference type="GO" id="GO:0006952">
    <property type="term" value="P:defense response"/>
    <property type="evidence" value="ECO:0007669"/>
    <property type="project" value="InterPro"/>
</dbReference>
<dbReference type="AlphaFoldDB" id="A0A8J2RY89"/>
<dbReference type="Proteomes" id="UP000789390">
    <property type="component" value="Unassembled WGS sequence"/>
</dbReference>
<dbReference type="InterPro" id="IPR038456">
    <property type="entry name" value="Macin_sf"/>
</dbReference>
<protein>
    <submittedName>
        <fullName evidence="5">Uncharacterized protein</fullName>
    </submittedName>
</protein>
<comment type="similarity">
    <text evidence="2">Belongs to the macin family.</text>
</comment>
<keyword evidence="6" id="KW-1185">Reference proteome</keyword>
<keyword evidence="3" id="KW-0964">Secreted</keyword>
<proteinExistence type="inferred from homology"/>
<keyword evidence="4" id="KW-1015">Disulfide bond</keyword>
<dbReference type="EMBL" id="CAKKLH010000290">
    <property type="protein sequence ID" value="CAH0109008.1"/>
    <property type="molecule type" value="Genomic_DNA"/>
</dbReference>
<comment type="subcellular location">
    <subcellularLocation>
        <location evidence="1">Secreted</location>
    </subcellularLocation>
</comment>
<evidence type="ECO:0000256" key="2">
    <source>
        <dbReference type="ARBA" id="ARBA00010366"/>
    </source>
</evidence>
<gene>
    <name evidence="5" type="ORF">DGAL_LOCUS12469</name>
</gene>
<organism evidence="5 6">
    <name type="scientific">Daphnia galeata</name>
    <dbReference type="NCBI Taxonomy" id="27404"/>
    <lineage>
        <taxon>Eukaryota</taxon>
        <taxon>Metazoa</taxon>
        <taxon>Ecdysozoa</taxon>
        <taxon>Arthropoda</taxon>
        <taxon>Crustacea</taxon>
        <taxon>Branchiopoda</taxon>
        <taxon>Diplostraca</taxon>
        <taxon>Cladocera</taxon>
        <taxon>Anomopoda</taxon>
        <taxon>Daphniidae</taxon>
        <taxon>Daphnia</taxon>
    </lineage>
</organism>
<dbReference type="Gene3D" id="3.30.30.100">
    <property type="match status" value="1"/>
</dbReference>
<evidence type="ECO:0000313" key="6">
    <source>
        <dbReference type="Proteomes" id="UP000789390"/>
    </source>
</evidence>
<sequence length="187" mass="20995">MRSLARKEESDLEMMRNGITILFVFLCLSAFAIDGIAGGLVDCWKVWSRCSEWSRRGTGILWKGCNDYCKSLGKPGGSCNWVNNNTCAIAEIHLCVLDMSNSKSNNNGLQLTHLALVDSADLKVNSEPYAMEIIWRNVFVYIYLHDTALYGFYLEITFSCFPCRCANDRPSGRHFKVEQGTPGTSKI</sequence>
<comment type="caution">
    <text evidence="5">The sequence shown here is derived from an EMBL/GenBank/DDBJ whole genome shotgun (WGS) entry which is preliminary data.</text>
</comment>